<evidence type="ECO:0000313" key="1">
    <source>
        <dbReference type="EMBL" id="KAJ6754327.1"/>
    </source>
</evidence>
<accession>A0A9Q0VTD0</accession>
<organism evidence="1 2">
    <name type="scientific">Salix purpurea</name>
    <name type="common">Purple osier willow</name>
    <dbReference type="NCBI Taxonomy" id="77065"/>
    <lineage>
        <taxon>Eukaryota</taxon>
        <taxon>Viridiplantae</taxon>
        <taxon>Streptophyta</taxon>
        <taxon>Embryophyta</taxon>
        <taxon>Tracheophyta</taxon>
        <taxon>Spermatophyta</taxon>
        <taxon>Magnoliopsida</taxon>
        <taxon>eudicotyledons</taxon>
        <taxon>Gunneridae</taxon>
        <taxon>Pentapetalae</taxon>
        <taxon>rosids</taxon>
        <taxon>fabids</taxon>
        <taxon>Malpighiales</taxon>
        <taxon>Salicaceae</taxon>
        <taxon>Saliceae</taxon>
        <taxon>Salix</taxon>
    </lineage>
</organism>
<name>A0A9Q0VTD0_SALPP</name>
<comment type="caution">
    <text evidence="1">The sequence shown here is derived from an EMBL/GenBank/DDBJ whole genome shotgun (WGS) entry which is preliminary data.</text>
</comment>
<reference evidence="1" key="2">
    <citation type="journal article" date="2023" name="Int. J. Mol. Sci.">
        <title>De Novo Assembly and Annotation of 11 Diverse Shrub Willow (Salix) Genomes Reveals Novel Gene Organization in Sex-Linked Regions.</title>
        <authorList>
            <person name="Hyden B."/>
            <person name="Feng K."/>
            <person name="Yates T.B."/>
            <person name="Jawdy S."/>
            <person name="Cereghino C."/>
            <person name="Smart L.B."/>
            <person name="Muchero W."/>
        </authorList>
    </citation>
    <scope>NUCLEOTIDE SEQUENCE</scope>
    <source>
        <tissue evidence="1">Shoot tip</tissue>
    </source>
</reference>
<keyword evidence="2" id="KW-1185">Reference proteome</keyword>
<gene>
    <name evidence="1" type="ORF">OIU79_027033</name>
</gene>
<dbReference type="Proteomes" id="UP001151532">
    <property type="component" value="Chromosome 16"/>
</dbReference>
<proteinExistence type="predicted"/>
<dbReference type="AlphaFoldDB" id="A0A9Q0VTD0"/>
<protein>
    <submittedName>
        <fullName evidence="1">Uncharacterized protein</fullName>
    </submittedName>
</protein>
<dbReference type="EMBL" id="JAPFFK010000007">
    <property type="protein sequence ID" value="KAJ6754327.1"/>
    <property type="molecule type" value="Genomic_DNA"/>
</dbReference>
<evidence type="ECO:0000313" key="2">
    <source>
        <dbReference type="Proteomes" id="UP001151532"/>
    </source>
</evidence>
<sequence>MFLVLKQIIKIPNIPAENRIRAVVFAVRSGESRSKRRSIVQTEHAQKKNEGNQSRGYLLGSVRLFAFLLHF</sequence>
<reference evidence="1" key="1">
    <citation type="submission" date="2022-11" db="EMBL/GenBank/DDBJ databases">
        <authorList>
            <person name="Hyden B.L."/>
            <person name="Feng K."/>
            <person name="Yates T."/>
            <person name="Jawdy S."/>
            <person name="Smart L.B."/>
            <person name="Muchero W."/>
        </authorList>
    </citation>
    <scope>NUCLEOTIDE SEQUENCE</scope>
    <source>
        <tissue evidence="1">Shoot tip</tissue>
    </source>
</reference>